<dbReference type="EMBL" id="JAHDYR010000013">
    <property type="protein sequence ID" value="KAG9394788.1"/>
    <property type="molecule type" value="Genomic_DNA"/>
</dbReference>
<feature type="domain" description="CPC1/SPEF2" evidence="1">
    <location>
        <begin position="22"/>
        <end position="97"/>
    </location>
</feature>
<reference evidence="2" key="1">
    <citation type="submission" date="2021-05" db="EMBL/GenBank/DDBJ databases">
        <title>A free-living protist that lacks canonical eukaryotic 1 DNA replication and segregation systems.</title>
        <authorList>
            <person name="Salas-Leiva D.E."/>
            <person name="Tromer E.C."/>
            <person name="Curtis B.A."/>
            <person name="Jerlstrom-Hultqvist J."/>
            <person name="Kolisko M."/>
            <person name="Yi Z."/>
            <person name="Salas-Leiva J.S."/>
            <person name="Gallot-Lavallee L."/>
            <person name="Kops G.J.P.L."/>
            <person name="Archibald J.M."/>
            <person name="Simpson A.G.B."/>
            <person name="Roger A.J."/>
        </authorList>
    </citation>
    <scope>NUCLEOTIDE SEQUENCE</scope>
    <source>
        <strain evidence="2">BICM</strain>
    </source>
</reference>
<evidence type="ECO:0000259" key="1">
    <source>
        <dbReference type="Pfam" id="PF22946"/>
    </source>
</evidence>
<evidence type="ECO:0000313" key="2">
    <source>
        <dbReference type="EMBL" id="KAG9394788.1"/>
    </source>
</evidence>
<proteinExistence type="predicted"/>
<dbReference type="AlphaFoldDB" id="A0A8J6B396"/>
<gene>
    <name evidence="2" type="ORF">J8273_3765</name>
</gene>
<sequence length="861" mass="92996">MFLSPKFDERIMAAEQKVLNALFRQSEAERRLCARLLEVELEKDKMIENRELRTAQCEEKAREWEEHESLRFDADCIGFRLRARDMKDHIRQIYNELSAQLQDSPEASSEDKAVPTACTDPQECPILPLMERLSLLAFPPAVPGPAPFVPGFVAAALTGPPHCGIEELAKTVCAEQQLVYLDLPLIVDLLEGNGTADVPQEVVDAVTEPTDLEGQARIATLFVRALRAVERVYSEEEAPPHRGVLVCGYPATKEQAEALEQTLCPTQDGQAPLYSPPRLPSLTAVTICKADIEALISHSVGVVRTETGTIPVPEELPKPLPELAPAPNSMAVVHAKCDKDLSDLEIYYDSFHKVDPPVFESVDISEISSLIPTLTTCEARLTADNSRADWAQAEFAVWQGERVKVCPSLTRHVISATKPAAEGDDGEGKEAPVQKSIEDADKAVHVLKLGSDPVEDIGAAVSAWFNGSMAKLEARNGLEKTAGQARARLSAVLHAMEQAMAAFSRRELVGYTDALDGFVSEWNDVPARLKTEAAVASVFLAKLLGLRDALVTCVNDHYADSAAVMAAAYSTSGASTEHKATYLHTLDTQQGQDAKDAWADMPAWALDSSHALANAAAAAIKAEASRVVEADTVLRELIGLWGSAAGEKLSLASVESKEKPAQAKGKVVDLGDPVLTTTTAVLEAASALVGSAVCPSTAVAKGKDAVPTTPEDVASEMAEVFESFKTDAAERIKSHGGRLDAELDWLNSTVESHFDSINESINVARDHLREGVKAVLESIIDSINSGRVVANKMRIDPILGPVLCETIAADEEEFDFDPTCSEPGISCAFGEMVTTLREPRNYVVPEMEVDGKRPGSRRSKK</sequence>
<organism evidence="2 3">
    <name type="scientific">Carpediemonas membranifera</name>
    <dbReference type="NCBI Taxonomy" id="201153"/>
    <lineage>
        <taxon>Eukaryota</taxon>
        <taxon>Metamonada</taxon>
        <taxon>Carpediemonas-like organisms</taxon>
        <taxon>Carpediemonas</taxon>
    </lineage>
</organism>
<protein>
    <recommendedName>
        <fullName evidence="1">CPC1/SPEF2 domain-containing protein</fullName>
    </recommendedName>
</protein>
<accession>A0A8J6B396</accession>
<evidence type="ECO:0000313" key="3">
    <source>
        <dbReference type="Proteomes" id="UP000717585"/>
    </source>
</evidence>
<name>A0A8J6B396_9EUKA</name>
<dbReference type="Pfam" id="PF22946">
    <property type="entry name" value="SPEF2_D5"/>
    <property type="match status" value="1"/>
</dbReference>
<dbReference type="Proteomes" id="UP000717585">
    <property type="component" value="Unassembled WGS sequence"/>
</dbReference>
<dbReference type="InterPro" id="IPR054517">
    <property type="entry name" value="SPEF2_D5"/>
</dbReference>
<keyword evidence="3" id="KW-1185">Reference proteome</keyword>
<comment type="caution">
    <text evidence="2">The sequence shown here is derived from an EMBL/GenBank/DDBJ whole genome shotgun (WGS) entry which is preliminary data.</text>
</comment>